<evidence type="ECO:0000313" key="2">
    <source>
        <dbReference type="EMBL" id="EKM58635.1"/>
    </source>
</evidence>
<accession>K5WH28</accession>
<sequence>MTRTLQEYISTDGGSSRPTGPYMRARREGEEEPFATTAQSKKHIKDTEKAERRHVKTMVL</sequence>
<gene>
    <name evidence="2" type="ORF">PHACADRAFT_253110</name>
</gene>
<organism evidence="2 3">
    <name type="scientific">Phanerochaete carnosa (strain HHB-10118-sp)</name>
    <name type="common">White-rot fungus</name>
    <name type="synonym">Peniophora carnosa</name>
    <dbReference type="NCBI Taxonomy" id="650164"/>
    <lineage>
        <taxon>Eukaryota</taxon>
        <taxon>Fungi</taxon>
        <taxon>Dikarya</taxon>
        <taxon>Basidiomycota</taxon>
        <taxon>Agaricomycotina</taxon>
        <taxon>Agaricomycetes</taxon>
        <taxon>Polyporales</taxon>
        <taxon>Phanerochaetaceae</taxon>
        <taxon>Phanerochaete</taxon>
    </lineage>
</organism>
<dbReference type="AlphaFoldDB" id="K5WH28"/>
<reference evidence="2 3" key="1">
    <citation type="journal article" date="2012" name="BMC Genomics">
        <title>Comparative genomics of the white-rot fungi, Phanerochaete carnosa and P. chrysosporium, to elucidate the genetic basis of the distinct wood types they colonize.</title>
        <authorList>
            <person name="Suzuki H."/>
            <person name="MacDonald J."/>
            <person name="Syed K."/>
            <person name="Salamov A."/>
            <person name="Hori C."/>
            <person name="Aerts A."/>
            <person name="Henrissat B."/>
            <person name="Wiebenga A."/>
            <person name="vanKuyk P.A."/>
            <person name="Barry K."/>
            <person name="Lindquist E."/>
            <person name="LaButti K."/>
            <person name="Lapidus A."/>
            <person name="Lucas S."/>
            <person name="Coutinho P."/>
            <person name="Gong Y."/>
            <person name="Samejima M."/>
            <person name="Mahadevan R."/>
            <person name="Abou-Zaid M."/>
            <person name="de Vries R.P."/>
            <person name="Igarashi K."/>
            <person name="Yadav J.S."/>
            <person name="Grigoriev I.V."/>
            <person name="Master E.R."/>
        </authorList>
    </citation>
    <scope>NUCLEOTIDE SEQUENCE [LARGE SCALE GENOMIC DNA]</scope>
    <source>
        <strain evidence="2 3">HHB-10118-sp</strain>
    </source>
</reference>
<dbReference type="GeneID" id="18915672"/>
<protein>
    <submittedName>
        <fullName evidence="2">Uncharacterized protein</fullName>
    </submittedName>
</protein>
<dbReference type="KEGG" id="pco:PHACADRAFT_253110"/>
<dbReference type="Proteomes" id="UP000008370">
    <property type="component" value="Unassembled WGS sequence"/>
</dbReference>
<dbReference type="HOGENOM" id="CLU_2942547_0_0_1"/>
<proteinExistence type="predicted"/>
<dbReference type="RefSeq" id="XP_007393939.1">
    <property type="nucleotide sequence ID" value="XM_007393877.1"/>
</dbReference>
<dbReference type="EMBL" id="JH930470">
    <property type="protein sequence ID" value="EKM58635.1"/>
    <property type="molecule type" value="Genomic_DNA"/>
</dbReference>
<name>K5WH28_PHACS</name>
<dbReference type="InParanoid" id="K5WH28"/>
<keyword evidence="3" id="KW-1185">Reference proteome</keyword>
<feature type="compositionally biased region" description="Polar residues" evidence="1">
    <location>
        <begin position="1"/>
        <end position="18"/>
    </location>
</feature>
<evidence type="ECO:0000313" key="3">
    <source>
        <dbReference type="Proteomes" id="UP000008370"/>
    </source>
</evidence>
<feature type="region of interest" description="Disordered" evidence="1">
    <location>
        <begin position="1"/>
        <end position="60"/>
    </location>
</feature>
<evidence type="ECO:0000256" key="1">
    <source>
        <dbReference type="SAM" id="MobiDB-lite"/>
    </source>
</evidence>